<organism evidence="13 14">
    <name type="scientific">Ranatra chinensis</name>
    <dbReference type="NCBI Taxonomy" id="642074"/>
    <lineage>
        <taxon>Eukaryota</taxon>
        <taxon>Metazoa</taxon>
        <taxon>Ecdysozoa</taxon>
        <taxon>Arthropoda</taxon>
        <taxon>Hexapoda</taxon>
        <taxon>Insecta</taxon>
        <taxon>Pterygota</taxon>
        <taxon>Neoptera</taxon>
        <taxon>Paraneoptera</taxon>
        <taxon>Hemiptera</taxon>
        <taxon>Heteroptera</taxon>
        <taxon>Panheteroptera</taxon>
        <taxon>Nepomorpha</taxon>
        <taxon>Nepidae</taxon>
        <taxon>Ranatrinae</taxon>
        <taxon>Ranatra</taxon>
    </lineage>
</organism>
<name>A0ABD0XUK9_9HEMI</name>
<dbReference type="PROSITE" id="PS00108">
    <property type="entry name" value="PROTEIN_KINASE_ST"/>
    <property type="match status" value="1"/>
</dbReference>
<keyword evidence="3" id="KW-0723">Serine/threonine-protein kinase</keyword>
<dbReference type="InterPro" id="IPR008271">
    <property type="entry name" value="Ser/Thr_kinase_AS"/>
</dbReference>
<evidence type="ECO:0000256" key="9">
    <source>
        <dbReference type="ARBA" id="ARBA00047899"/>
    </source>
</evidence>
<keyword evidence="11" id="KW-1133">Transmembrane helix</keyword>
<feature type="transmembrane region" description="Helical" evidence="11">
    <location>
        <begin position="118"/>
        <end position="138"/>
    </location>
</feature>
<dbReference type="AlphaFoldDB" id="A0ABD0XUK9"/>
<evidence type="ECO:0000256" key="4">
    <source>
        <dbReference type="ARBA" id="ARBA00022679"/>
    </source>
</evidence>
<dbReference type="Gene3D" id="1.10.510.10">
    <property type="entry name" value="Transferase(Phosphotransferase) domain 1"/>
    <property type="match status" value="1"/>
</dbReference>
<dbReference type="GO" id="GO:0004674">
    <property type="term" value="F:protein serine/threonine kinase activity"/>
    <property type="evidence" value="ECO:0007669"/>
    <property type="project" value="UniProtKB-KW"/>
</dbReference>
<evidence type="ECO:0000256" key="5">
    <source>
        <dbReference type="ARBA" id="ARBA00022741"/>
    </source>
</evidence>
<dbReference type="InterPro" id="IPR000719">
    <property type="entry name" value="Prot_kinase_dom"/>
</dbReference>
<reference evidence="13 14" key="1">
    <citation type="submission" date="2024-07" db="EMBL/GenBank/DDBJ databases">
        <title>Chromosome-level genome assembly of the water stick insect Ranatra chinensis (Heteroptera: Nepidae).</title>
        <authorList>
            <person name="Liu X."/>
        </authorList>
    </citation>
    <scope>NUCLEOTIDE SEQUENCE [LARGE SCALE GENOMIC DNA]</scope>
    <source>
        <strain evidence="13">Cailab_2021Rc</strain>
        <tissue evidence="13">Muscle</tissue>
    </source>
</reference>
<dbReference type="Gene3D" id="3.30.200.20">
    <property type="entry name" value="Phosphorylase Kinase, domain 1"/>
    <property type="match status" value="1"/>
</dbReference>
<dbReference type="PANTHER" id="PTHR24356:SF1">
    <property type="entry name" value="SERINE_THREONINE-PROTEIN KINASE GREATWALL"/>
    <property type="match status" value="1"/>
</dbReference>
<keyword evidence="11" id="KW-0472">Membrane</keyword>
<dbReference type="SUPFAM" id="SSF56112">
    <property type="entry name" value="Protein kinase-like (PK-like)"/>
    <property type="match status" value="1"/>
</dbReference>
<dbReference type="PANTHER" id="PTHR24356">
    <property type="entry name" value="SERINE/THREONINE-PROTEIN KINASE"/>
    <property type="match status" value="1"/>
</dbReference>
<dbReference type="FunFam" id="1.10.510.10:FF:000484">
    <property type="entry name" value="Serine/threonine-protein kinase greatwall, putative"/>
    <property type="match status" value="1"/>
</dbReference>
<feature type="transmembrane region" description="Helical" evidence="11">
    <location>
        <begin position="144"/>
        <end position="159"/>
    </location>
</feature>
<keyword evidence="11" id="KW-0812">Transmembrane</keyword>
<feature type="domain" description="Protein kinase" evidence="12">
    <location>
        <begin position="1"/>
        <end position="160"/>
    </location>
</feature>
<dbReference type="EC" id="2.7.11.1" evidence="1"/>
<keyword evidence="7" id="KW-0067">ATP-binding</keyword>
<keyword evidence="14" id="KW-1185">Reference proteome</keyword>
<dbReference type="Pfam" id="PF00069">
    <property type="entry name" value="Pkinase"/>
    <property type="match status" value="1"/>
</dbReference>
<protein>
    <recommendedName>
        <fullName evidence="2">Serine/threonine-protein kinase greatwall</fullName>
        <ecNumber evidence="1">2.7.11.1</ecNumber>
    </recommendedName>
    <alternativeName>
        <fullName evidence="8">Microtubule-associated serine/threonine-protein kinase-like</fullName>
    </alternativeName>
</protein>
<evidence type="ECO:0000256" key="6">
    <source>
        <dbReference type="ARBA" id="ARBA00022777"/>
    </source>
</evidence>
<dbReference type="Proteomes" id="UP001558652">
    <property type="component" value="Unassembled WGS sequence"/>
</dbReference>
<dbReference type="InterPro" id="IPR050236">
    <property type="entry name" value="Ser_Thr_kinase_AGC"/>
</dbReference>
<evidence type="ECO:0000256" key="10">
    <source>
        <dbReference type="ARBA" id="ARBA00048679"/>
    </source>
</evidence>
<accession>A0ABD0XUK9</accession>
<dbReference type="SMART" id="SM00220">
    <property type="entry name" value="S_TKc"/>
    <property type="match status" value="1"/>
</dbReference>
<evidence type="ECO:0000256" key="2">
    <source>
        <dbReference type="ARBA" id="ARBA00022148"/>
    </source>
</evidence>
<sequence length="160" mass="18630">MKKHDMINKNMVNQVNRERNALALSRSPFCVHLFYSLQSKSSVYLVMEYLIGGDLKSLLSMYGFFEESMATFYTSEVVLALEYLHSHSIVHRDIKPDNMLLTAEGHVKLTDFGLSRISIHRGTVCIIVIYFGILFQLYQYNLEIISIHCFIHFFVLYMCI</sequence>
<dbReference type="PROSITE" id="PS50011">
    <property type="entry name" value="PROTEIN_KINASE_DOM"/>
    <property type="match status" value="1"/>
</dbReference>
<comment type="catalytic activity">
    <reaction evidence="10">
        <text>L-seryl-[protein] + ATP = O-phospho-L-seryl-[protein] + ADP + H(+)</text>
        <dbReference type="Rhea" id="RHEA:17989"/>
        <dbReference type="Rhea" id="RHEA-COMP:9863"/>
        <dbReference type="Rhea" id="RHEA-COMP:11604"/>
        <dbReference type="ChEBI" id="CHEBI:15378"/>
        <dbReference type="ChEBI" id="CHEBI:29999"/>
        <dbReference type="ChEBI" id="CHEBI:30616"/>
        <dbReference type="ChEBI" id="CHEBI:83421"/>
        <dbReference type="ChEBI" id="CHEBI:456216"/>
        <dbReference type="EC" id="2.7.11.1"/>
    </reaction>
</comment>
<keyword evidence="4" id="KW-0808">Transferase</keyword>
<evidence type="ECO:0000256" key="8">
    <source>
        <dbReference type="ARBA" id="ARBA00033099"/>
    </source>
</evidence>
<comment type="caution">
    <text evidence="13">The sequence shown here is derived from an EMBL/GenBank/DDBJ whole genome shotgun (WGS) entry which is preliminary data.</text>
</comment>
<evidence type="ECO:0000256" key="1">
    <source>
        <dbReference type="ARBA" id="ARBA00012513"/>
    </source>
</evidence>
<dbReference type="InterPro" id="IPR011009">
    <property type="entry name" value="Kinase-like_dom_sf"/>
</dbReference>
<dbReference type="GO" id="GO:0005524">
    <property type="term" value="F:ATP binding"/>
    <property type="evidence" value="ECO:0007669"/>
    <property type="project" value="UniProtKB-KW"/>
</dbReference>
<evidence type="ECO:0000313" key="13">
    <source>
        <dbReference type="EMBL" id="KAL1110367.1"/>
    </source>
</evidence>
<evidence type="ECO:0000313" key="14">
    <source>
        <dbReference type="Proteomes" id="UP001558652"/>
    </source>
</evidence>
<evidence type="ECO:0000256" key="7">
    <source>
        <dbReference type="ARBA" id="ARBA00022840"/>
    </source>
</evidence>
<evidence type="ECO:0000256" key="3">
    <source>
        <dbReference type="ARBA" id="ARBA00022527"/>
    </source>
</evidence>
<gene>
    <name evidence="13" type="ORF">AAG570_007898</name>
</gene>
<evidence type="ECO:0000256" key="11">
    <source>
        <dbReference type="SAM" id="Phobius"/>
    </source>
</evidence>
<comment type="catalytic activity">
    <reaction evidence="9">
        <text>L-threonyl-[protein] + ATP = O-phospho-L-threonyl-[protein] + ADP + H(+)</text>
        <dbReference type="Rhea" id="RHEA:46608"/>
        <dbReference type="Rhea" id="RHEA-COMP:11060"/>
        <dbReference type="Rhea" id="RHEA-COMP:11605"/>
        <dbReference type="ChEBI" id="CHEBI:15378"/>
        <dbReference type="ChEBI" id="CHEBI:30013"/>
        <dbReference type="ChEBI" id="CHEBI:30616"/>
        <dbReference type="ChEBI" id="CHEBI:61977"/>
        <dbReference type="ChEBI" id="CHEBI:456216"/>
        <dbReference type="EC" id="2.7.11.1"/>
    </reaction>
</comment>
<dbReference type="EMBL" id="JBFDAA010000022">
    <property type="protein sequence ID" value="KAL1110367.1"/>
    <property type="molecule type" value="Genomic_DNA"/>
</dbReference>
<proteinExistence type="predicted"/>
<evidence type="ECO:0000259" key="12">
    <source>
        <dbReference type="PROSITE" id="PS50011"/>
    </source>
</evidence>
<keyword evidence="5" id="KW-0547">Nucleotide-binding</keyword>
<keyword evidence="6" id="KW-0418">Kinase</keyword>